<dbReference type="Proteomes" id="UP000677244">
    <property type="component" value="Unassembled WGS sequence"/>
</dbReference>
<evidence type="ECO:0000259" key="3">
    <source>
        <dbReference type="Pfam" id="PF18962"/>
    </source>
</evidence>
<feature type="domain" description="Secretion system C-terminal sorting" evidence="3">
    <location>
        <begin position="716"/>
        <end position="789"/>
    </location>
</feature>
<dbReference type="Pfam" id="PF01345">
    <property type="entry name" value="DUF11"/>
    <property type="match status" value="1"/>
</dbReference>
<dbReference type="InterPro" id="IPR008979">
    <property type="entry name" value="Galactose-bd-like_sf"/>
</dbReference>
<evidence type="ECO:0000313" key="5">
    <source>
        <dbReference type="Proteomes" id="UP000677244"/>
    </source>
</evidence>
<dbReference type="InterPro" id="IPR047589">
    <property type="entry name" value="DUF11_rpt"/>
</dbReference>
<evidence type="ECO:0000313" key="4">
    <source>
        <dbReference type="EMBL" id="MBO9200310.1"/>
    </source>
</evidence>
<dbReference type="Gene3D" id="2.60.120.260">
    <property type="entry name" value="Galactose-binding domain-like"/>
    <property type="match status" value="1"/>
</dbReference>
<dbReference type="RefSeq" id="WP_209138359.1">
    <property type="nucleotide sequence ID" value="NZ_JAGHKO010000001.1"/>
</dbReference>
<evidence type="ECO:0000259" key="2">
    <source>
        <dbReference type="Pfam" id="PF01345"/>
    </source>
</evidence>
<dbReference type="Pfam" id="PF18962">
    <property type="entry name" value="Por_Secre_tail"/>
    <property type="match status" value="1"/>
</dbReference>
<dbReference type="PANTHER" id="PTHR34819:SF3">
    <property type="entry name" value="CELL SURFACE PROTEIN"/>
    <property type="match status" value="1"/>
</dbReference>
<sequence>MNFKFYPLRALLLALLFLGFKASTQAQLKMLKEVKNFTTGGDGTTANSGDVLIYTITITNLGTTQNYIASKLYDNIPPGVVYVTGSTTLNGSAVTDKSGGVMPYAGTGGAINAPSYAPGIINPLGSAIVKFRVTVTGNGGSIFNNATIDATQGTTSTIQATNTVYTNIIKDAGCNIVYQMSTSDVNPNQGYGNVYAFLRTVDTTNGQGGPIIYDGFNGDQMEAISNKVIDVYTDQFLEHSAAIAYDKSRQRIYFVNNQSYALLSYIDMSQNPAVAYRYKSTQLENSGNTINRMGMGSDGYCYALTNNADDLIKFTFDASNNPVITRMGSLINATTNTTSVLGEVGGDLFADGSGKMYLICNSGNMYKINPTTRVATYMGAIKVNGFPVKQPPDPNAFTPQSLAIDLFGNVYINGKKNEVLKLNLQTMNAVPLNATASGVYTSGDYTTCAFPVLSSSIIADKTYTDIDGDGTINGGDTVEYKITVTNIGNVNAAGVYMYDYIPPSTTYIKNTTKMNGVAVADKSGGTMPFAVTGNPNGALVNTLGQAAGIVLPNPGNAAVVTFRVKTEPNKQVCNQSKITLTDADGNIMFVNSSDPTNVGQTPTCFYSDGVLPLLNLKFKGSLQDQRSVLNWSMNGDQGVGTYEVEYSENGTSFTKAGTVVAKENSNVTNNYQFTDIDHTFSTTRYYRLKINQKGGTINYSGIIRLDINELDVEALPNPFDRDINVQIQLKTAEQVRIRLVDFSGREVYSTSEQLGIGSQSLSIRVPAGLAKGMYMLDIRAGKSMLFQKKLLKN</sequence>
<feature type="domain" description="DUF11" evidence="2">
    <location>
        <begin position="470"/>
        <end position="586"/>
    </location>
</feature>
<dbReference type="NCBIfam" id="TIGR04183">
    <property type="entry name" value="Por_Secre_tail"/>
    <property type="match status" value="1"/>
</dbReference>
<reference evidence="4 5" key="1">
    <citation type="submission" date="2021-03" db="EMBL/GenBank/DDBJ databases">
        <title>Assistant Professor.</title>
        <authorList>
            <person name="Huq M.A."/>
        </authorList>
    </citation>
    <scope>NUCLEOTIDE SEQUENCE [LARGE SCALE GENOMIC DNA]</scope>
    <source>
        <strain evidence="4 5">MAH-29</strain>
    </source>
</reference>
<dbReference type="NCBIfam" id="TIGR01451">
    <property type="entry name" value="B_ant_repeat"/>
    <property type="match status" value="2"/>
</dbReference>
<dbReference type="SUPFAM" id="SSF49785">
    <property type="entry name" value="Galactose-binding domain-like"/>
    <property type="match status" value="1"/>
</dbReference>
<proteinExistence type="predicted"/>
<organism evidence="4 5">
    <name type="scientific">Niastella soli</name>
    <dbReference type="NCBI Taxonomy" id="2821487"/>
    <lineage>
        <taxon>Bacteria</taxon>
        <taxon>Pseudomonadati</taxon>
        <taxon>Bacteroidota</taxon>
        <taxon>Chitinophagia</taxon>
        <taxon>Chitinophagales</taxon>
        <taxon>Chitinophagaceae</taxon>
        <taxon>Niastella</taxon>
    </lineage>
</organism>
<keyword evidence="1" id="KW-0732">Signal</keyword>
<dbReference type="InterPro" id="IPR026444">
    <property type="entry name" value="Secre_tail"/>
</dbReference>
<feature type="signal peptide" evidence="1">
    <location>
        <begin position="1"/>
        <end position="26"/>
    </location>
</feature>
<dbReference type="InterPro" id="IPR051172">
    <property type="entry name" value="Chlamydia_OmcB"/>
</dbReference>
<name>A0ABS3YR00_9BACT</name>
<dbReference type="PANTHER" id="PTHR34819">
    <property type="entry name" value="LARGE CYSTEINE-RICH PERIPLASMIC PROTEIN OMCB"/>
    <property type="match status" value="1"/>
</dbReference>
<dbReference type="EMBL" id="JAGHKO010000001">
    <property type="protein sequence ID" value="MBO9200310.1"/>
    <property type="molecule type" value="Genomic_DNA"/>
</dbReference>
<dbReference type="InterPro" id="IPR001434">
    <property type="entry name" value="OmcB-like_DUF11"/>
</dbReference>
<keyword evidence="5" id="KW-1185">Reference proteome</keyword>
<evidence type="ECO:0000256" key="1">
    <source>
        <dbReference type="SAM" id="SignalP"/>
    </source>
</evidence>
<feature type="chain" id="PRO_5045875990" evidence="1">
    <location>
        <begin position="27"/>
        <end position="793"/>
    </location>
</feature>
<accession>A0ABS3YR00</accession>
<protein>
    <submittedName>
        <fullName evidence="4">DUF11 domain-containing protein</fullName>
    </submittedName>
</protein>
<comment type="caution">
    <text evidence="4">The sequence shown here is derived from an EMBL/GenBank/DDBJ whole genome shotgun (WGS) entry which is preliminary data.</text>
</comment>
<gene>
    <name evidence="4" type="ORF">J7I42_08575</name>
</gene>
<dbReference type="SUPFAM" id="SSF63829">
    <property type="entry name" value="Calcium-dependent phosphotriesterase"/>
    <property type="match status" value="1"/>
</dbReference>